<dbReference type="HOGENOM" id="CLU_192419_1_0_1"/>
<dbReference type="OrthoDB" id="2840473at2759"/>
<accession>A0A0D0DA16</accession>
<name>A0A0D0DA16_9AGAM</name>
<dbReference type="Proteomes" id="UP000054538">
    <property type="component" value="Unassembled WGS sequence"/>
</dbReference>
<evidence type="ECO:0000313" key="1">
    <source>
        <dbReference type="EMBL" id="KIK80711.1"/>
    </source>
</evidence>
<dbReference type="Gene3D" id="3.60.10.10">
    <property type="entry name" value="Endonuclease/exonuclease/phosphatase"/>
    <property type="match status" value="1"/>
</dbReference>
<reference evidence="2" key="2">
    <citation type="submission" date="2015-01" db="EMBL/GenBank/DDBJ databases">
        <title>Evolutionary Origins and Diversification of the Mycorrhizal Mutualists.</title>
        <authorList>
            <consortium name="DOE Joint Genome Institute"/>
            <consortium name="Mycorrhizal Genomics Consortium"/>
            <person name="Kohler A."/>
            <person name="Kuo A."/>
            <person name="Nagy L.G."/>
            <person name="Floudas D."/>
            <person name="Copeland A."/>
            <person name="Barry K.W."/>
            <person name="Cichocki N."/>
            <person name="Veneault-Fourrey C."/>
            <person name="LaButti K."/>
            <person name="Lindquist E.A."/>
            <person name="Lipzen A."/>
            <person name="Lundell T."/>
            <person name="Morin E."/>
            <person name="Murat C."/>
            <person name="Riley R."/>
            <person name="Ohm R."/>
            <person name="Sun H."/>
            <person name="Tunlid A."/>
            <person name="Henrissat B."/>
            <person name="Grigoriev I.V."/>
            <person name="Hibbett D.S."/>
            <person name="Martin F."/>
        </authorList>
    </citation>
    <scope>NUCLEOTIDE SEQUENCE [LARGE SCALE GENOMIC DNA]</scope>
    <source>
        <strain evidence="2">Ve08.2h10</strain>
    </source>
</reference>
<sequence length="65" mass="7710">MNNTTHNRPTCLHIWQQNLNALRDAQIPLLNGLNTDEWDIIALQEPYINHINNTISMRRYHVVYP</sequence>
<gene>
    <name evidence="1" type="ORF">PAXRUDRAFT_114572</name>
</gene>
<dbReference type="InParanoid" id="A0A0D0DA16"/>
<organism evidence="1 2">
    <name type="scientific">Paxillus rubicundulus Ve08.2h10</name>
    <dbReference type="NCBI Taxonomy" id="930991"/>
    <lineage>
        <taxon>Eukaryota</taxon>
        <taxon>Fungi</taxon>
        <taxon>Dikarya</taxon>
        <taxon>Basidiomycota</taxon>
        <taxon>Agaricomycotina</taxon>
        <taxon>Agaricomycetes</taxon>
        <taxon>Agaricomycetidae</taxon>
        <taxon>Boletales</taxon>
        <taxon>Paxilineae</taxon>
        <taxon>Paxillaceae</taxon>
        <taxon>Paxillus</taxon>
    </lineage>
</organism>
<evidence type="ECO:0000313" key="2">
    <source>
        <dbReference type="Proteomes" id="UP000054538"/>
    </source>
</evidence>
<dbReference type="SUPFAM" id="SSF56219">
    <property type="entry name" value="DNase I-like"/>
    <property type="match status" value="1"/>
</dbReference>
<reference evidence="1 2" key="1">
    <citation type="submission" date="2014-04" db="EMBL/GenBank/DDBJ databases">
        <authorList>
            <consortium name="DOE Joint Genome Institute"/>
            <person name="Kuo A."/>
            <person name="Kohler A."/>
            <person name="Jargeat P."/>
            <person name="Nagy L.G."/>
            <person name="Floudas D."/>
            <person name="Copeland A."/>
            <person name="Barry K.W."/>
            <person name="Cichocki N."/>
            <person name="Veneault-Fourrey C."/>
            <person name="LaButti K."/>
            <person name="Lindquist E.A."/>
            <person name="Lipzen A."/>
            <person name="Lundell T."/>
            <person name="Morin E."/>
            <person name="Murat C."/>
            <person name="Sun H."/>
            <person name="Tunlid A."/>
            <person name="Henrissat B."/>
            <person name="Grigoriev I.V."/>
            <person name="Hibbett D.S."/>
            <person name="Martin F."/>
            <person name="Nordberg H.P."/>
            <person name="Cantor M.N."/>
            <person name="Hua S.X."/>
        </authorList>
    </citation>
    <scope>NUCLEOTIDE SEQUENCE [LARGE SCALE GENOMIC DNA]</scope>
    <source>
        <strain evidence="1 2">Ve08.2h10</strain>
    </source>
</reference>
<dbReference type="AlphaFoldDB" id="A0A0D0DA16"/>
<protein>
    <recommendedName>
        <fullName evidence="3">Endonuclease/exonuclease/phosphatase domain-containing protein</fullName>
    </recommendedName>
</protein>
<proteinExistence type="predicted"/>
<keyword evidence="2" id="KW-1185">Reference proteome</keyword>
<feature type="non-terminal residue" evidence="1">
    <location>
        <position position="65"/>
    </location>
</feature>
<evidence type="ECO:0008006" key="3">
    <source>
        <dbReference type="Google" id="ProtNLM"/>
    </source>
</evidence>
<dbReference type="InterPro" id="IPR036691">
    <property type="entry name" value="Endo/exonu/phosph_ase_sf"/>
</dbReference>
<dbReference type="EMBL" id="KN825951">
    <property type="protein sequence ID" value="KIK80711.1"/>
    <property type="molecule type" value="Genomic_DNA"/>
</dbReference>